<dbReference type="Pfam" id="PF03732">
    <property type="entry name" value="Retrotrans_gag"/>
    <property type="match status" value="1"/>
</dbReference>
<keyword evidence="3" id="KW-1185">Reference proteome</keyword>
<protein>
    <recommendedName>
        <fullName evidence="1">Retrotransposon gag domain-containing protein</fullName>
    </recommendedName>
</protein>
<comment type="caution">
    <text evidence="2">The sequence shown here is derived from an EMBL/GenBank/DDBJ whole genome shotgun (WGS) entry which is preliminary data.</text>
</comment>
<proteinExistence type="predicted"/>
<sequence length="152" mass="16762">MPIGTRNQGISKLTAALEEQDKAMVELKTHTSSRIDQLAEMIGGLTLQQNKLMAQLQSGYEDPIADLKNFKQGGSVQDYMTEFDALLNKVSVTETDALSHFLGGLRTEIQLPIRMFHPTSLSQAYSLAKLQESTLLPSINLALLFQNYATSS</sequence>
<evidence type="ECO:0000313" key="3">
    <source>
        <dbReference type="Proteomes" id="UP000233551"/>
    </source>
</evidence>
<organism evidence="2 3">
    <name type="scientific">Punica granatum</name>
    <name type="common">Pomegranate</name>
    <dbReference type="NCBI Taxonomy" id="22663"/>
    <lineage>
        <taxon>Eukaryota</taxon>
        <taxon>Viridiplantae</taxon>
        <taxon>Streptophyta</taxon>
        <taxon>Embryophyta</taxon>
        <taxon>Tracheophyta</taxon>
        <taxon>Spermatophyta</taxon>
        <taxon>Magnoliopsida</taxon>
        <taxon>eudicotyledons</taxon>
        <taxon>Gunneridae</taxon>
        <taxon>Pentapetalae</taxon>
        <taxon>rosids</taxon>
        <taxon>malvids</taxon>
        <taxon>Myrtales</taxon>
        <taxon>Lythraceae</taxon>
        <taxon>Punica</taxon>
    </lineage>
</organism>
<gene>
    <name evidence="2" type="ORF">CRG98_037818</name>
</gene>
<evidence type="ECO:0000259" key="1">
    <source>
        <dbReference type="Pfam" id="PF03732"/>
    </source>
</evidence>
<accession>A0A2I0IDA0</accession>
<dbReference type="EMBL" id="PGOL01003298">
    <property type="protein sequence ID" value="PKI41783.1"/>
    <property type="molecule type" value="Genomic_DNA"/>
</dbReference>
<dbReference type="AlphaFoldDB" id="A0A2I0IDA0"/>
<reference evidence="2 3" key="1">
    <citation type="submission" date="2017-11" db="EMBL/GenBank/DDBJ databases">
        <title>De-novo sequencing of pomegranate (Punica granatum L.) genome.</title>
        <authorList>
            <person name="Akparov Z."/>
            <person name="Amiraslanov A."/>
            <person name="Hajiyeva S."/>
            <person name="Abbasov M."/>
            <person name="Kaur K."/>
            <person name="Hamwieh A."/>
            <person name="Solovyev V."/>
            <person name="Salamov A."/>
            <person name="Braich B."/>
            <person name="Kosarev P."/>
            <person name="Mahmoud A."/>
            <person name="Hajiyev E."/>
            <person name="Babayeva S."/>
            <person name="Izzatullayeva V."/>
            <person name="Mammadov A."/>
            <person name="Mammadov A."/>
            <person name="Sharifova S."/>
            <person name="Ojaghi J."/>
            <person name="Eynullazada K."/>
            <person name="Bayramov B."/>
            <person name="Abdulazimova A."/>
            <person name="Shahmuradov I."/>
        </authorList>
    </citation>
    <scope>NUCLEOTIDE SEQUENCE [LARGE SCALE GENOMIC DNA]</scope>
    <source>
        <strain evidence="3">cv. AG2017</strain>
        <tissue evidence="2">Leaf</tissue>
    </source>
</reference>
<name>A0A2I0IDA0_PUNGR</name>
<dbReference type="Proteomes" id="UP000233551">
    <property type="component" value="Unassembled WGS sequence"/>
</dbReference>
<evidence type="ECO:0000313" key="2">
    <source>
        <dbReference type="EMBL" id="PKI41783.1"/>
    </source>
</evidence>
<dbReference type="InterPro" id="IPR005162">
    <property type="entry name" value="Retrotrans_gag_dom"/>
</dbReference>
<feature type="domain" description="Retrotransposon gag" evidence="1">
    <location>
        <begin position="60"/>
        <end position="107"/>
    </location>
</feature>